<organism evidence="2 3">
    <name type="scientific">Nicoliella lavandulae</name>
    <dbReference type="NCBI Taxonomy" id="3082954"/>
    <lineage>
        <taxon>Bacteria</taxon>
        <taxon>Bacillati</taxon>
        <taxon>Bacillota</taxon>
        <taxon>Bacilli</taxon>
        <taxon>Lactobacillales</taxon>
        <taxon>Lactobacillaceae</taxon>
        <taxon>Nicoliella</taxon>
    </lineage>
</organism>
<feature type="transmembrane region" description="Helical" evidence="1">
    <location>
        <begin position="105"/>
        <end position="124"/>
    </location>
</feature>
<gene>
    <name evidence="2" type="ORF">R4146_01055</name>
</gene>
<reference evidence="2 3" key="1">
    <citation type="submission" date="2023-10" db="EMBL/GenBank/DDBJ databases">
        <title>Nicoliella lavandulae sp. nov. isolated from Lavandula angustifolia flowers.</title>
        <authorList>
            <person name="Alcantara C."/>
            <person name="Zuniga M."/>
            <person name="Landete J.M."/>
            <person name="Monedero V."/>
        </authorList>
    </citation>
    <scope>NUCLEOTIDE SEQUENCE [LARGE SCALE GENOMIC DNA]</scope>
    <source>
        <strain evidence="2 3">Es01</strain>
    </source>
</reference>
<comment type="caution">
    <text evidence="2">The sequence shown here is derived from an EMBL/GenBank/DDBJ whole genome shotgun (WGS) entry which is preliminary data.</text>
</comment>
<keyword evidence="1" id="KW-0812">Transmembrane</keyword>
<evidence type="ECO:0000313" key="2">
    <source>
        <dbReference type="EMBL" id="MEJ6399777.1"/>
    </source>
</evidence>
<name>A0ABU8SKP5_9LACO</name>
<evidence type="ECO:0000256" key="1">
    <source>
        <dbReference type="SAM" id="Phobius"/>
    </source>
</evidence>
<feature type="transmembrane region" description="Helical" evidence="1">
    <location>
        <begin position="145"/>
        <end position="172"/>
    </location>
</feature>
<dbReference type="RefSeq" id="WP_339959617.1">
    <property type="nucleotide sequence ID" value="NZ_JAWMWH010000001.1"/>
</dbReference>
<dbReference type="Proteomes" id="UP001370590">
    <property type="component" value="Unassembled WGS sequence"/>
</dbReference>
<keyword evidence="1" id="KW-0472">Membrane</keyword>
<dbReference type="EMBL" id="JAWMWH010000001">
    <property type="protein sequence ID" value="MEJ6399777.1"/>
    <property type="molecule type" value="Genomic_DNA"/>
</dbReference>
<dbReference type="InterPro" id="IPR038750">
    <property type="entry name" value="YczE/YyaS-like"/>
</dbReference>
<feature type="transmembrane region" description="Helical" evidence="1">
    <location>
        <begin position="178"/>
        <end position="201"/>
    </location>
</feature>
<accession>A0ABU8SKP5</accession>
<dbReference type="Pfam" id="PF19700">
    <property type="entry name" value="DUF6198"/>
    <property type="match status" value="1"/>
</dbReference>
<keyword evidence="3" id="KW-1185">Reference proteome</keyword>
<sequence length="215" mass="24196">MRIIALIAGLIINATGNAFTIISGEGSGIWTASAVNLHMITHVQIGIFILGFGIFNIIANQILIRRLDVIRIIQELIYIFCFSYLIDFMTALFRQLHFQDASLPIRILMALLGVNLFCLAISLYQRANLFMHPNDDMSNILRFKYCHKSAVVAQFLDMVIPIIIIIACTIYQGKVYAINIGTVYSVLGNGILIATADKYVFPKLVHNFNPRDHFD</sequence>
<evidence type="ECO:0000313" key="3">
    <source>
        <dbReference type="Proteomes" id="UP001370590"/>
    </source>
</evidence>
<feature type="transmembrane region" description="Helical" evidence="1">
    <location>
        <begin position="76"/>
        <end position="93"/>
    </location>
</feature>
<protein>
    <submittedName>
        <fullName evidence="2">Uncharacterized protein</fullName>
    </submittedName>
</protein>
<keyword evidence="1" id="KW-1133">Transmembrane helix</keyword>
<proteinExistence type="predicted"/>
<feature type="transmembrane region" description="Helical" evidence="1">
    <location>
        <begin position="42"/>
        <end position="64"/>
    </location>
</feature>